<accession>A0AAP9KIX2</accession>
<dbReference type="InterPro" id="IPR011050">
    <property type="entry name" value="Pectin_lyase_fold/virulence"/>
</dbReference>
<gene>
    <name evidence="1" type="ORF">GJD93_06090</name>
</gene>
<dbReference type="InterPro" id="IPR012334">
    <property type="entry name" value="Pectin_lyas_fold"/>
</dbReference>
<dbReference type="Proteomes" id="UP000405075">
    <property type="component" value="Chromosome"/>
</dbReference>
<dbReference type="AlphaFoldDB" id="A0AAP9KIX2"/>
<dbReference type="SUPFAM" id="SSF51126">
    <property type="entry name" value="Pectin lyase-like"/>
    <property type="match status" value="1"/>
</dbReference>
<evidence type="ECO:0000313" key="2">
    <source>
        <dbReference type="Proteomes" id="UP000405075"/>
    </source>
</evidence>
<evidence type="ECO:0000313" key="1">
    <source>
        <dbReference type="EMBL" id="QGM27272.1"/>
    </source>
</evidence>
<organism evidence="1 2">
    <name type="scientific">Acinetobacter towneri</name>
    <dbReference type="NCBI Taxonomy" id="202956"/>
    <lineage>
        <taxon>Bacteria</taxon>
        <taxon>Pseudomonadati</taxon>
        <taxon>Pseudomonadota</taxon>
        <taxon>Gammaproteobacteria</taxon>
        <taxon>Moraxellales</taxon>
        <taxon>Moraxellaceae</taxon>
        <taxon>Acinetobacter</taxon>
    </lineage>
</organism>
<dbReference type="RefSeq" id="WP_154320557.1">
    <property type="nucleotide sequence ID" value="NZ_CP046045.1"/>
</dbReference>
<dbReference type="Gene3D" id="2.160.20.10">
    <property type="entry name" value="Single-stranded right-handed beta-helix, Pectin lyase-like"/>
    <property type="match status" value="1"/>
</dbReference>
<name>A0AAP9KIX2_9GAMM</name>
<protein>
    <submittedName>
        <fullName evidence="1">Uncharacterized protein</fullName>
    </submittedName>
</protein>
<dbReference type="EMBL" id="CP046045">
    <property type="protein sequence ID" value="QGM27272.1"/>
    <property type="molecule type" value="Genomic_DNA"/>
</dbReference>
<reference evidence="2" key="1">
    <citation type="submission" date="2019-11" db="EMBL/GenBank/DDBJ databases">
        <title>Escherichia coli 1916D6.</title>
        <authorList>
            <person name="Yao H."/>
            <person name="Du X."/>
            <person name="Yu R."/>
            <person name="Li A."/>
        </authorList>
    </citation>
    <scope>NUCLEOTIDE SEQUENCE [LARGE SCALE GENOMIC DNA]</scope>
    <source>
        <strain evidence="2">19110F47</strain>
    </source>
</reference>
<sequence length="823" mass="90619">MDIRMSNIASPMPQIRAKFTNKLGIPLSGCKVYTYEPNSDIPKTTWLDIDKTTENTNPILLDAAGEADIFLDGLYRVVVKDRFGFVVYDVEKTGTHTEWDASFVTYNGQTQKKINDGLESVAAMLAIGTPINGTRVYVKSYHAGLQKGGGWFVYDSSKSSVNDGGVTINGWVRQITDRVTPCMFGAYADDSTNDVEYIQAGINFAITHKKILDFEGRSYCVKKETYTPSLLQPFLTINGDIELVGNNATVRIDQSNAPAASKIMTLFQLLRKPEDLTKFTKSIGKIHIHGFNFDGGFDYDNEVDHATVQDTKKCQFLRVFEVIYDELDIRASSFRRFAQQNVITVGFSDQFKTYGLAKKTQISGNLFYDNGLLADMSTLYLMSDDTTVSESNRFEQPIGREQYCRCAIELHGTKAKVTGNTFKNMIAWVNLATHELENLAGEYIVTNNTGEAIESLARVWSGETTKEVALSEIIVSHNTVVFIDSAHLNVTNKNRALLGTGNFNKTFTSLIVSGNTVRTKTLSDTKPIYFVDIAVLQDWYTDISNIIVSGNAGYNMTGIASLGRHHTSEIDNCTFRNISIHGNSLLNTADAYIKVVTINQIDHPTVFVNNLNVYGNTISSTVNKLYWFVRGEGAILNVDIGLNIYNNKPLDGALVFAKAPLRLSTSQSLHVAEYGNIPTGRGAKIYSCKTEYLYESIPASLLTITGSTASVSIGVLLKGVRVKGARVKMPIGFSTVTTGVDNFNGYLSMQGDGASPSSLTDSVGLLDRPSPTMNFKINQDATWALIENKGITLNLTTNRATYLTNLKASGGNIEVELEVEKLI</sequence>
<proteinExistence type="predicted"/>